<dbReference type="Proteomes" id="UP000244727">
    <property type="component" value="Chromosome"/>
</dbReference>
<reference evidence="2 3" key="1">
    <citation type="submission" date="2018-04" db="EMBL/GenBank/DDBJ databases">
        <title>Halococcoides cellulosivorans gen. nov., sp. nov., an extremely halophilic cellulose-utilizing haloarchaeon from hypersaline lakes.</title>
        <authorList>
            <person name="Sorokin D.Y."/>
            <person name="Toshchakov S.V."/>
            <person name="Samarov N.I."/>
            <person name="Korzhenkov A."/>
            <person name="Kublanov I.V."/>
        </authorList>
    </citation>
    <scope>NUCLEOTIDE SEQUENCE [LARGE SCALE GENOMIC DNA]</scope>
    <source>
        <strain evidence="2 3">HArcel1</strain>
    </source>
</reference>
<accession>A0A2R4X3G4</accession>
<dbReference type="GeneID" id="36513200"/>
<proteinExistence type="predicted"/>
<sequence length="211" mass="24261">MGVESVRQASVGRGLDTSQSPESEEIRIDLQEDPEYPLEFDELPDYPFPDQTIVRGEYYYESSPRFGDPETGEGSFQMRTGSGMAILHTQNDRPRPKKIFSSLNQAINGDAEIKKNFVPNQNRVWQFIERGNLRDLKVITPSGRIKSAMEIDVEWDDMKGKYPVELAVLEFTLDGEAIRVRYHDDSLEIQSCDGREREYVIQIFESVMAER</sequence>
<dbReference type="KEGG" id="harc:HARCEL1_11795"/>
<dbReference type="AlphaFoldDB" id="A0A2R4X3G4"/>
<name>A0A2R4X3G4_9EURY</name>
<dbReference type="RefSeq" id="WP_108383788.1">
    <property type="nucleotide sequence ID" value="NZ_CP028858.1"/>
</dbReference>
<keyword evidence="3" id="KW-1185">Reference proteome</keyword>
<dbReference type="EMBL" id="CP028858">
    <property type="protein sequence ID" value="AWB28340.1"/>
    <property type="molecule type" value="Genomic_DNA"/>
</dbReference>
<evidence type="ECO:0000313" key="3">
    <source>
        <dbReference type="Proteomes" id="UP000244727"/>
    </source>
</evidence>
<feature type="region of interest" description="Disordered" evidence="1">
    <location>
        <begin position="1"/>
        <end position="28"/>
    </location>
</feature>
<organism evidence="2 3">
    <name type="scientific">Halococcoides cellulosivorans</name>
    <dbReference type="NCBI Taxonomy" id="1679096"/>
    <lineage>
        <taxon>Archaea</taxon>
        <taxon>Methanobacteriati</taxon>
        <taxon>Methanobacteriota</taxon>
        <taxon>Stenosarchaea group</taxon>
        <taxon>Halobacteria</taxon>
        <taxon>Halobacteriales</taxon>
        <taxon>Haloarculaceae</taxon>
        <taxon>Halococcoides</taxon>
    </lineage>
</organism>
<gene>
    <name evidence="2" type="ORF">HARCEL1_11795</name>
</gene>
<evidence type="ECO:0000313" key="2">
    <source>
        <dbReference type="EMBL" id="AWB28340.1"/>
    </source>
</evidence>
<protein>
    <submittedName>
        <fullName evidence="2">Uncharacterized protein</fullName>
    </submittedName>
</protein>
<evidence type="ECO:0000256" key="1">
    <source>
        <dbReference type="SAM" id="MobiDB-lite"/>
    </source>
</evidence>